<dbReference type="Pfam" id="PF00482">
    <property type="entry name" value="T2SSF"/>
    <property type="match status" value="2"/>
</dbReference>
<evidence type="ECO:0000313" key="10">
    <source>
        <dbReference type="Proteomes" id="UP000612361"/>
    </source>
</evidence>
<evidence type="ECO:0000259" key="8">
    <source>
        <dbReference type="Pfam" id="PF00482"/>
    </source>
</evidence>
<evidence type="ECO:0000256" key="2">
    <source>
        <dbReference type="ARBA" id="ARBA00005745"/>
    </source>
</evidence>
<organism evidence="9 10">
    <name type="scientific">Undibacterium rugosum</name>
    <dbReference type="NCBI Taxonomy" id="2762291"/>
    <lineage>
        <taxon>Bacteria</taxon>
        <taxon>Pseudomonadati</taxon>
        <taxon>Pseudomonadota</taxon>
        <taxon>Betaproteobacteria</taxon>
        <taxon>Burkholderiales</taxon>
        <taxon>Oxalobacteraceae</taxon>
        <taxon>Undibacterium</taxon>
    </lineage>
</organism>
<keyword evidence="6 7" id="KW-0472">Membrane</keyword>
<dbReference type="GO" id="GO:0005886">
    <property type="term" value="C:plasma membrane"/>
    <property type="evidence" value="ECO:0007669"/>
    <property type="project" value="UniProtKB-SubCell"/>
</dbReference>
<evidence type="ECO:0000256" key="3">
    <source>
        <dbReference type="ARBA" id="ARBA00022475"/>
    </source>
</evidence>
<evidence type="ECO:0000256" key="1">
    <source>
        <dbReference type="ARBA" id="ARBA00004651"/>
    </source>
</evidence>
<accession>A0A923KT48</accession>
<comment type="caution">
    <text evidence="9">The sequence shown here is derived from an EMBL/GenBank/DDBJ whole genome shotgun (WGS) entry which is preliminary data.</text>
</comment>
<evidence type="ECO:0000313" key="9">
    <source>
        <dbReference type="EMBL" id="MBC3935644.1"/>
    </source>
</evidence>
<name>A0A923KT48_9BURK</name>
<feature type="transmembrane region" description="Helical" evidence="7">
    <location>
        <begin position="168"/>
        <end position="189"/>
    </location>
</feature>
<evidence type="ECO:0000256" key="5">
    <source>
        <dbReference type="ARBA" id="ARBA00022989"/>
    </source>
</evidence>
<feature type="domain" description="Type II secretion system protein GspF" evidence="8">
    <location>
        <begin position="67"/>
        <end position="190"/>
    </location>
</feature>
<evidence type="ECO:0000256" key="4">
    <source>
        <dbReference type="ARBA" id="ARBA00022692"/>
    </source>
</evidence>
<dbReference type="RefSeq" id="WP_186881201.1">
    <property type="nucleotide sequence ID" value="NZ_JACOGG010000008.1"/>
</dbReference>
<dbReference type="AlphaFoldDB" id="A0A923KT48"/>
<gene>
    <name evidence="9" type="ORF">H8K47_09755</name>
</gene>
<keyword evidence="4 7" id="KW-0812">Transmembrane</keyword>
<evidence type="ECO:0000256" key="6">
    <source>
        <dbReference type="ARBA" id="ARBA00023136"/>
    </source>
</evidence>
<keyword evidence="5 7" id="KW-1133">Transmembrane helix</keyword>
<reference evidence="9" key="1">
    <citation type="submission" date="2020-08" db="EMBL/GenBank/DDBJ databases">
        <title>Novel species isolated from subtropical streams in China.</title>
        <authorList>
            <person name="Lu H."/>
        </authorList>
    </citation>
    <scope>NUCLEOTIDE SEQUENCE</scope>
    <source>
        <strain evidence="9">CY7W</strain>
    </source>
</reference>
<dbReference type="PANTHER" id="PTHR30012:SF0">
    <property type="entry name" value="TYPE II SECRETION SYSTEM PROTEIN F-RELATED"/>
    <property type="match status" value="1"/>
</dbReference>
<keyword evidence="10" id="KW-1185">Reference proteome</keyword>
<dbReference type="PRINTS" id="PR00812">
    <property type="entry name" value="BCTERIALGSPF"/>
</dbReference>
<feature type="transmembrane region" description="Helical" evidence="7">
    <location>
        <begin position="220"/>
        <end position="240"/>
    </location>
</feature>
<sequence length="400" mass="44625">MLFEVRSVSSANEILVDLIDARDASDARAQIEARGCMVTSVGQQSVWKQKDHQQKSSIRKHGALTLFSQELLALLTAGLTIVEALEALLEKEQNSGTHALLSRLLTGLREGKRFSSVLAEQTDVFPPLFVGMIHTAEGTSDLPRSLARYIEYDQRLEIVRNKVINSSIYPLILLCVGGTVSFFLIGYVVPKFSEVYQDTGRSLPLMSQLLLEWGQFVSKHTLSIFLSTFLIIGATITGMYHQYLNGNLRRLIHKVPKIGERVKIYELSRLYLTLGMLLEGGVTITSALETARNMMSDEMREQISCAIKEIESGSPLSIAFERYKLATPISLRMLRVGERSGELGLMLTQSAAFYDNEINRWIDHFTRAFEPILMAVIGLIVGTIVVLLYMPIFDLAGSLS</sequence>
<dbReference type="InterPro" id="IPR018076">
    <property type="entry name" value="T2SS_GspF_dom"/>
</dbReference>
<proteinExistence type="inferred from homology"/>
<dbReference type="EMBL" id="JACOGG010000008">
    <property type="protein sequence ID" value="MBC3935644.1"/>
    <property type="molecule type" value="Genomic_DNA"/>
</dbReference>
<dbReference type="Gene3D" id="1.20.81.30">
    <property type="entry name" value="Type II secretion system (T2SS), domain F"/>
    <property type="match status" value="2"/>
</dbReference>
<dbReference type="InterPro" id="IPR042094">
    <property type="entry name" value="T2SS_GspF_sf"/>
</dbReference>
<keyword evidence="3" id="KW-1003">Cell membrane</keyword>
<protein>
    <submittedName>
        <fullName evidence="9">Type II secretion system F family protein</fullName>
    </submittedName>
</protein>
<comment type="similarity">
    <text evidence="2">Belongs to the GSP F family.</text>
</comment>
<comment type="subcellular location">
    <subcellularLocation>
        <location evidence="1">Cell membrane</location>
        <topology evidence="1">Multi-pass membrane protein</topology>
    </subcellularLocation>
</comment>
<feature type="domain" description="Type II secretion system protein GspF" evidence="8">
    <location>
        <begin position="272"/>
        <end position="391"/>
    </location>
</feature>
<feature type="transmembrane region" description="Helical" evidence="7">
    <location>
        <begin position="372"/>
        <end position="392"/>
    </location>
</feature>
<dbReference type="InterPro" id="IPR003004">
    <property type="entry name" value="GspF/PilC"/>
</dbReference>
<dbReference type="Proteomes" id="UP000612361">
    <property type="component" value="Unassembled WGS sequence"/>
</dbReference>
<dbReference type="PANTHER" id="PTHR30012">
    <property type="entry name" value="GENERAL SECRETION PATHWAY PROTEIN"/>
    <property type="match status" value="1"/>
</dbReference>
<evidence type="ECO:0000256" key="7">
    <source>
        <dbReference type="SAM" id="Phobius"/>
    </source>
</evidence>